<dbReference type="RefSeq" id="WP_104709837.1">
    <property type="nucleotide sequence ID" value="NZ_PTRA01000001.1"/>
</dbReference>
<keyword evidence="1" id="KW-1133">Transmembrane helix</keyword>
<dbReference type="AlphaFoldDB" id="A0A2S7ILX0"/>
<dbReference type="Proteomes" id="UP000239590">
    <property type="component" value="Unassembled WGS sequence"/>
</dbReference>
<dbReference type="PANTHER" id="PTHR40940">
    <property type="entry name" value="PROTEIN BATD-RELATED"/>
    <property type="match status" value="1"/>
</dbReference>
<keyword evidence="1" id="KW-0812">Transmembrane</keyword>
<sequence length="469" mass="52735">MKARQIYLIILLFYCSFSRIFVFAQQNAIRIELGPSSIPAGKPYTITVVITGSEQREYDRFPDVMGMSRRGTTTTTSSTTVGNRTEIVQRITQNYIPNQPGNYAVTPFTMNVNGQTVQSMGGIVIVTDAVAKETVAEEEEEAVEPTPADAKASAFLLLSSNRSQVYAGEGFNLSLGFFVADDNPLEMSFYALNLQLGAILKQIRPANCWEENFGIRGEPQIFETTINGRRYTEYRLFQAVYFPLNTEPIQFPAVSLKMSVNDEKSKKQSFLTFHSKPLVIRPVPLPQDARRNQAVTGEYSVREQLSTRVVQTGKTIQYKITINGIGNLTPILIPTPENDNFFDFYPPTIQQSITRRRSRVSGEKTFTFQIIPKQAGNFPLSMYFRWIFFNPRTGRYVNWQSNMVLKSQGEKITNTDSDALAGSLFSNLENLDSTKPFVNVQHTILSLANGLLAIMALGMVYIFIRGKRG</sequence>
<dbReference type="OrthoDB" id="2079210at2"/>
<dbReference type="PANTHER" id="PTHR40940:SF2">
    <property type="entry name" value="BATD"/>
    <property type="match status" value="1"/>
</dbReference>
<keyword evidence="3" id="KW-1185">Reference proteome</keyword>
<evidence type="ECO:0000313" key="3">
    <source>
        <dbReference type="Proteomes" id="UP000239590"/>
    </source>
</evidence>
<gene>
    <name evidence="2" type="ORF">C5O19_02960</name>
</gene>
<comment type="caution">
    <text evidence="2">The sequence shown here is derived from an EMBL/GenBank/DDBJ whole genome shotgun (WGS) entry which is preliminary data.</text>
</comment>
<dbReference type="EMBL" id="PTRA01000001">
    <property type="protein sequence ID" value="PQA58639.1"/>
    <property type="molecule type" value="Genomic_DNA"/>
</dbReference>
<dbReference type="InterPro" id="IPR025738">
    <property type="entry name" value="BatD"/>
</dbReference>
<protein>
    <recommendedName>
        <fullName evidence="4">Protein BatD</fullName>
    </recommendedName>
</protein>
<keyword evidence="1" id="KW-0472">Membrane</keyword>
<organism evidence="2 3">
    <name type="scientific">Siphonobacter curvatus</name>
    <dbReference type="NCBI Taxonomy" id="2094562"/>
    <lineage>
        <taxon>Bacteria</taxon>
        <taxon>Pseudomonadati</taxon>
        <taxon>Bacteroidota</taxon>
        <taxon>Cytophagia</taxon>
        <taxon>Cytophagales</taxon>
        <taxon>Cytophagaceae</taxon>
        <taxon>Siphonobacter</taxon>
    </lineage>
</organism>
<evidence type="ECO:0000256" key="1">
    <source>
        <dbReference type="SAM" id="Phobius"/>
    </source>
</evidence>
<evidence type="ECO:0008006" key="4">
    <source>
        <dbReference type="Google" id="ProtNLM"/>
    </source>
</evidence>
<proteinExistence type="predicted"/>
<evidence type="ECO:0000313" key="2">
    <source>
        <dbReference type="EMBL" id="PQA58639.1"/>
    </source>
</evidence>
<feature type="transmembrane region" description="Helical" evidence="1">
    <location>
        <begin position="444"/>
        <end position="464"/>
    </location>
</feature>
<dbReference type="Pfam" id="PF13584">
    <property type="entry name" value="BatD"/>
    <property type="match status" value="2"/>
</dbReference>
<accession>A0A2S7ILX0</accession>
<name>A0A2S7ILX0_9BACT</name>
<reference evidence="3" key="1">
    <citation type="submission" date="2018-02" db="EMBL/GenBank/DDBJ databases">
        <title>Genome sequencing of Solimonas sp. HR-BB.</title>
        <authorList>
            <person name="Lee Y."/>
            <person name="Jeon C.O."/>
        </authorList>
    </citation>
    <scope>NUCLEOTIDE SEQUENCE [LARGE SCALE GENOMIC DNA]</scope>
    <source>
        <strain evidence="3">HR-U</strain>
    </source>
</reference>